<protein>
    <recommendedName>
        <fullName evidence="3">SYO1-like TPR repeats domain-containing protein</fullName>
    </recommendedName>
</protein>
<dbReference type="GO" id="GO:0042273">
    <property type="term" value="P:ribosomal large subunit biogenesis"/>
    <property type="evidence" value="ECO:0007669"/>
    <property type="project" value="TreeGrafter"/>
</dbReference>
<dbReference type="InterPro" id="IPR011989">
    <property type="entry name" value="ARM-like"/>
</dbReference>
<reference evidence="4 5" key="1">
    <citation type="submission" date="2016-07" db="EMBL/GenBank/DDBJ databases">
        <title>Pervasive Adenine N6-methylation of Active Genes in Fungi.</title>
        <authorList>
            <consortium name="DOE Joint Genome Institute"/>
            <person name="Mondo S.J."/>
            <person name="Dannebaum R.O."/>
            <person name="Kuo R.C."/>
            <person name="Labutti K."/>
            <person name="Haridas S."/>
            <person name="Kuo A."/>
            <person name="Salamov A."/>
            <person name="Ahrendt S.R."/>
            <person name="Lipzen A."/>
            <person name="Sullivan W."/>
            <person name="Andreopoulos W.B."/>
            <person name="Clum A."/>
            <person name="Lindquist E."/>
            <person name="Daum C."/>
            <person name="Ramamoorthy G.K."/>
            <person name="Gryganskyi A."/>
            <person name="Culley D."/>
            <person name="Magnuson J.K."/>
            <person name="James T.Y."/>
            <person name="O'Malley M.A."/>
            <person name="Stajich J.E."/>
            <person name="Spatafora J.W."/>
            <person name="Visel A."/>
            <person name="Grigoriev I.V."/>
        </authorList>
    </citation>
    <scope>NUCLEOTIDE SEQUENCE [LARGE SCALE GENOMIC DNA]</scope>
    <source>
        <strain evidence="4 5">JEL800</strain>
    </source>
</reference>
<dbReference type="InterPro" id="IPR057990">
    <property type="entry name" value="TPR_SYO1"/>
</dbReference>
<dbReference type="PANTHER" id="PTHR13347">
    <property type="entry name" value="HEAT REPEAT-CONTAINING PROTEIN 3"/>
    <property type="match status" value="1"/>
</dbReference>
<accession>A0A1Y2AL91</accession>
<dbReference type="EMBL" id="MCGO01000162">
    <property type="protein sequence ID" value="ORY23321.1"/>
    <property type="molecule type" value="Genomic_DNA"/>
</dbReference>
<sequence length="729" mass="77679">MGKHNNRPARHLYKRANPIYSSRPNQGTESAETGQEGETVSTSNLSSLLKDQIVPIVKKLSSEKPDEKSWAAAAVSNLLLDDSSRLQLLKAGISKVLVDRITAELDISVRVDLCGATANLALFGGDDVAKDLVRKGCVQAVLSQLAIVSDFVAKEKHEYKGASGSNKDAAAQFELRKNTLLLFEQCVSVLWALSDASLEGLTLASKDPRIVDLLMKGITLAESDFQGCTNKVSLAIVSAQCLNTLTEENKPIHAHLHLPTSTTHIQTLTAIAVNSQLPPTFTSPTTPQENLSESILHLRILATSILANLSLLPVSKTAAVVADAISWDLDSLCSHVVTASRTGVSQSGELTTAGERVLDAATSVLGALQTGLEVLANAYSEEYAPGEEEEEEVVDGEWGDEEMDEEGAGEEEDDDGAFDQMMEDQELAAQMAAESGGAGGDGDDSMETAGSGGEDRAALVEKLHLIQKILNVSAAGSRSEINTIASSSPVYSAVDLLGTVRVRAFGCLQNILTCLASTKKWYSAENAVTVHQLWATLFEAAHSAASSGSNSTSNLETIESAVSAIWALARGVDEYKGTQKIILNPTQSHLQNLIQTASLPTPTPSLALKCTATLGLLAKSTSTNATIGPFLMSTIQNPNTPVDVVSEALNAVYDVYGDAVYPWDSVFVNGKYLDVLRGVLPGFKAKVKGVDKRRERGVRERAEEALLNLGAFIKYKEGEALEAKKKGKK</sequence>
<dbReference type="InterPro" id="IPR052616">
    <property type="entry name" value="SYO1-like"/>
</dbReference>
<dbReference type="AlphaFoldDB" id="A0A1Y2AL91"/>
<dbReference type="GO" id="GO:0006606">
    <property type="term" value="P:protein import into nucleus"/>
    <property type="evidence" value="ECO:0007669"/>
    <property type="project" value="TreeGrafter"/>
</dbReference>
<evidence type="ECO:0000313" key="4">
    <source>
        <dbReference type="EMBL" id="ORY23321.1"/>
    </source>
</evidence>
<dbReference type="PANTHER" id="PTHR13347:SF1">
    <property type="entry name" value="HEAT REPEAT-CONTAINING PROTEIN 3"/>
    <property type="match status" value="1"/>
</dbReference>
<dbReference type="Proteomes" id="UP000193642">
    <property type="component" value="Unassembled WGS sequence"/>
</dbReference>
<name>A0A1Y2AL91_9FUNG</name>
<dbReference type="Pfam" id="PF25567">
    <property type="entry name" value="TPR_SYO1"/>
    <property type="match status" value="1"/>
</dbReference>
<gene>
    <name evidence="4" type="ORF">BCR33DRAFT_796531</name>
</gene>
<comment type="similarity">
    <text evidence="1">Belongs to the nuclear import and ribosome assembly adapter family.</text>
</comment>
<feature type="compositionally biased region" description="Polar residues" evidence="2">
    <location>
        <begin position="19"/>
        <end position="43"/>
    </location>
</feature>
<dbReference type="GO" id="GO:0051082">
    <property type="term" value="F:unfolded protein binding"/>
    <property type="evidence" value="ECO:0007669"/>
    <property type="project" value="TreeGrafter"/>
</dbReference>
<organism evidence="4 5">
    <name type="scientific">Rhizoclosmatium globosum</name>
    <dbReference type="NCBI Taxonomy" id="329046"/>
    <lineage>
        <taxon>Eukaryota</taxon>
        <taxon>Fungi</taxon>
        <taxon>Fungi incertae sedis</taxon>
        <taxon>Chytridiomycota</taxon>
        <taxon>Chytridiomycota incertae sedis</taxon>
        <taxon>Chytridiomycetes</taxon>
        <taxon>Chytridiales</taxon>
        <taxon>Chytriomycetaceae</taxon>
        <taxon>Rhizoclosmatium</taxon>
    </lineage>
</organism>
<evidence type="ECO:0000313" key="5">
    <source>
        <dbReference type="Proteomes" id="UP000193642"/>
    </source>
</evidence>
<evidence type="ECO:0000256" key="2">
    <source>
        <dbReference type="SAM" id="MobiDB-lite"/>
    </source>
</evidence>
<comment type="caution">
    <text evidence="4">The sequence shown here is derived from an EMBL/GenBank/DDBJ whole genome shotgun (WGS) entry which is preliminary data.</text>
</comment>
<feature type="compositionally biased region" description="Acidic residues" evidence="2">
    <location>
        <begin position="384"/>
        <end position="415"/>
    </location>
</feature>
<feature type="compositionally biased region" description="Basic residues" evidence="2">
    <location>
        <begin position="1"/>
        <end position="14"/>
    </location>
</feature>
<feature type="region of interest" description="Disordered" evidence="2">
    <location>
        <begin position="1"/>
        <end position="43"/>
    </location>
</feature>
<feature type="domain" description="SYO1-like TPR repeats" evidence="3">
    <location>
        <begin position="458"/>
        <end position="718"/>
    </location>
</feature>
<feature type="region of interest" description="Disordered" evidence="2">
    <location>
        <begin position="431"/>
        <end position="452"/>
    </location>
</feature>
<proteinExistence type="inferred from homology"/>
<dbReference type="OrthoDB" id="288703at2759"/>
<evidence type="ECO:0000256" key="1">
    <source>
        <dbReference type="ARBA" id="ARBA00049983"/>
    </source>
</evidence>
<evidence type="ECO:0000259" key="3">
    <source>
        <dbReference type="Pfam" id="PF25567"/>
    </source>
</evidence>
<keyword evidence="5" id="KW-1185">Reference proteome</keyword>
<dbReference type="Gene3D" id="1.25.10.10">
    <property type="entry name" value="Leucine-rich Repeat Variant"/>
    <property type="match status" value="1"/>
</dbReference>
<dbReference type="InterPro" id="IPR016024">
    <property type="entry name" value="ARM-type_fold"/>
</dbReference>
<feature type="region of interest" description="Disordered" evidence="2">
    <location>
        <begin position="380"/>
        <end position="415"/>
    </location>
</feature>
<dbReference type="SUPFAM" id="SSF48371">
    <property type="entry name" value="ARM repeat"/>
    <property type="match status" value="1"/>
</dbReference>
<dbReference type="STRING" id="329046.A0A1Y2AL91"/>